<evidence type="ECO:0000259" key="15">
    <source>
        <dbReference type="Pfam" id="PF03950"/>
    </source>
</evidence>
<dbReference type="InterPro" id="IPR020056">
    <property type="entry name" value="Rbsml_bL25/Gln-tRNA_synth_N"/>
</dbReference>
<evidence type="ECO:0000256" key="2">
    <source>
        <dbReference type="ARBA" id="ARBA00012836"/>
    </source>
</evidence>
<dbReference type="InterPro" id="IPR020059">
    <property type="entry name" value="Glu/Gln-tRNA-synth_Ib_codon-bd"/>
</dbReference>
<organism evidence="18 19">
    <name type="scientific">Heterodera trifolii</name>
    <dbReference type="NCBI Taxonomy" id="157864"/>
    <lineage>
        <taxon>Eukaryota</taxon>
        <taxon>Metazoa</taxon>
        <taxon>Ecdysozoa</taxon>
        <taxon>Nematoda</taxon>
        <taxon>Chromadorea</taxon>
        <taxon>Rhabditida</taxon>
        <taxon>Tylenchina</taxon>
        <taxon>Tylenchomorpha</taxon>
        <taxon>Tylenchoidea</taxon>
        <taxon>Heteroderidae</taxon>
        <taxon>Heteroderinae</taxon>
        <taxon>Heterodera</taxon>
    </lineage>
</organism>
<dbReference type="Pfam" id="PF04557">
    <property type="entry name" value="tRNA_synt_1c_R2"/>
    <property type="match status" value="1"/>
</dbReference>
<dbReference type="InterPro" id="IPR004514">
    <property type="entry name" value="Gln-tRNA-synth"/>
</dbReference>
<evidence type="ECO:0000313" key="19">
    <source>
        <dbReference type="Proteomes" id="UP001620626"/>
    </source>
</evidence>
<evidence type="ECO:0000313" key="18">
    <source>
        <dbReference type="EMBL" id="KAL3124091.1"/>
    </source>
</evidence>
<evidence type="ECO:0000259" key="13">
    <source>
        <dbReference type="Pfam" id="PF00749"/>
    </source>
</evidence>
<dbReference type="InterPro" id="IPR011035">
    <property type="entry name" value="Ribosomal_bL25/Gln-tRNA_synth"/>
</dbReference>
<dbReference type="Gene3D" id="2.40.240.10">
    <property type="entry name" value="Ribosomal Protein L25, Chain P"/>
    <property type="match status" value="2"/>
</dbReference>
<evidence type="ECO:0000256" key="12">
    <source>
        <dbReference type="RuleBase" id="RU363037"/>
    </source>
</evidence>
<evidence type="ECO:0000256" key="8">
    <source>
        <dbReference type="ARBA" id="ARBA00023146"/>
    </source>
</evidence>
<feature type="domain" description="Glutamyl/glutaminyl-tRNA synthetase class Ib catalytic" evidence="13">
    <location>
        <begin position="149"/>
        <end position="448"/>
    </location>
</feature>
<evidence type="ECO:0000256" key="9">
    <source>
        <dbReference type="ARBA" id="ARBA00023274"/>
    </source>
</evidence>
<dbReference type="NCBIfam" id="TIGR00440">
    <property type="entry name" value="glnS"/>
    <property type="match status" value="1"/>
</dbReference>
<dbReference type="InterPro" id="IPR001412">
    <property type="entry name" value="aa-tRNA-synth_I_CS"/>
</dbReference>
<dbReference type="InterPro" id="IPR020058">
    <property type="entry name" value="Glu/Gln-tRNA-synth_Ib_cat-dom"/>
</dbReference>
<dbReference type="InterPro" id="IPR036227">
    <property type="entry name" value="Ribosomal_uL15/eL18_sf"/>
</dbReference>
<dbReference type="AlphaFoldDB" id="A0ABD2M9G2"/>
<evidence type="ECO:0000259" key="14">
    <source>
        <dbReference type="Pfam" id="PF00828"/>
    </source>
</evidence>
<keyword evidence="9" id="KW-0687">Ribonucleoprotein</keyword>
<dbReference type="SUPFAM" id="SSF52374">
    <property type="entry name" value="Nucleotidylyl transferase"/>
    <property type="match status" value="1"/>
</dbReference>
<reference evidence="18 19" key="1">
    <citation type="submission" date="2024-10" db="EMBL/GenBank/DDBJ databases">
        <authorList>
            <person name="Kim D."/>
        </authorList>
    </citation>
    <scope>NUCLEOTIDE SEQUENCE [LARGE SCALE GENOMIC DNA]</scope>
    <source>
        <strain evidence="18">BH-2024</strain>
    </source>
</reference>
<feature type="domain" description="Glutaminyl-tRNA synthetase class Ib non-specific RNA-binding" evidence="16">
    <location>
        <begin position="85"/>
        <end position="139"/>
    </location>
</feature>
<evidence type="ECO:0000256" key="11">
    <source>
        <dbReference type="ARBA" id="ARBA00048270"/>
    </source>
</evidence>
<evidence type="ECO:0000259" key="17">
    <source>
        <dbReference type="Pfam" id="PF20974"/>
    </source>
</evidence>
<dbReference type="PROSITE" id="PS00178">
    <property type="entry name" value="AA_TRNA_LIGASE_I"/>
    <property type="match status" value="1"/>
</dbReference>
<sequence>MTQQKNPNGMKMTNKELTELNDCLSKFAYLRGFLPSQDDQRLFKSFSSAPPQNEYLNIARWYNHVQTYDDVERSIWPDKSSNIVKEETAPKKDRVGEDSTKMTTQKRFAEMFGHLHFHEVGQNDTTEGYVRTENTERLLREHVKAVGGKVVTRFPPEPNGILHIGHAKAINIDFGLAKARGGICYLRLDDTNPEKEEERFVQEIVDMVNWLGYSPYKITHSSDYFDQLFSWALTLIRKNLAYICHQSTDEMRGFNPPPSPWRDRPMEESLRLFQAMKNGAFDEGQATLRLKITLEDSKQDPVAYRVKYLPHHRTGDKWCIYPTYDYTHCLCDSLENVTHSLCTKEFQARRSSYYWLCNALDIYCPVQWEFARLNVNYTVVSKRKLLKLIQAGIVDDWDDPRLFTLTALRRRGVPSETVNKFIAHLGLTVAQSSIDPAMFDAFLRDYLNVTAPRTMAVLEPLRLRITNYRELGFIPAKSTLRVKQFPSSINESTDEWEIAFDEFVYIEQADFREVAEKSYRRLTLEQPVGLRHVNLAVKIDKVERDEHGNPIELVVTANPVSSECKPKAFIHWVARPVLCEVRLYDKLFIHKNPEDPAEVPGGFLTDINPNSLHVLSNAMVDESIIRTIRPLDRFQFERNGFFCLDPNDSRSSEKKFVFNRIVSLPVKTPLQKAVTSAAERALDIVGNASRVRLQDLRDNPGARTVGRQVRAKGHNQSGHTIGELQHASKPPLGWVWGDYYKPWQRSFDGDRRFNGDINLRREYIPISLVELQRLIDLGWLDTSRLVDIAAICATKLLEQKFKPELRQFGIHLTDEGEEIFSTPINLEVQWTSCTAIAAIERAGGRIRTAYYDTESLKAMSDAEKWFRTGKPIPRRKHPPYSLMEYYMDPDHRGYLANPEDIETSRVRLADIVGYTLVTGPPPFENEQKRPDQVFLGLEPGQLVSLEDEKVFEPTHPTLVEYYRGEEQQIADTIR</sequence>
<evidence type="ECO:0000259" key="16">
    <source>
        <dbReference type="Pfam" id="PF04557"/>
    </source>
</evidence>
<dbReference type="CDD" id="cd00807">
    <property type="entry name" value="GlnRS_core"/>
    <property type="match status" value="1"/>
</dbReference>
<dbReference type="InterPro" id="IPR050132">
    <property type="entry name" value="Gln/Glu-tRNA_Ligase"/>
</dbReference>
<dbReference type="PRINTS" id="PR00987">
    <property type="entry name" value="TRNASYNTHGLU"/>
</dbReference>
<feature type="domain" description="Glutamyl/glutaminyl-tRNA synthetase class Ib anti-codon binding" evidence="15">
    <location>
        <begin position="451"/>
        <end position="556"/>
    </location>
</feature>
<keyword evidence="3 12" id="KW-0436">Ligase</keyword>
<dbReference type="PANTHER" id="PTHR43097">
    <property type="entry name" value="GLUTAMINE-TRNA LIGASE"/>
    <property type="match status" value="1"/>
</dbReference>
<evidence type="ECO:0000256" key="10">
    <source>
        <dbReference type="ARBA" id="ARBA00030466"/>
    </source>
</evidence>
<dbReference type="Pfam" id="PF00828">
    <property type="entry name" value="Ribosomal_L27A"/>
    <property type="match status" value="1"/>
</dbReference>
<dbReference type="GO" id="GO:0005840">
    <property type="term" value="C:ribosome"/>
    <property type="evidence" value="ECO:0007669"/>
    <property type="project" value="UniProtKB-KW"/>
</dbReference>
<keyword evidence="6 12" id="KW-0648">Protein biosynthesis</keyword>
<dbReference type="InterPro" id="IPR036282">
    <property type="entry name" value="Glutathione-S-Trfase_C_sf"/>
</dbReference>
<comment type="catalytic activity">
    <reaction evidence="11">
        <text>tRNA(Gln) + L-glutamine + ATP = L-glutaminyl-tRNA(Gln) + AMP + diphosphate</text>
        <dbReference type="Rhea" id="RHEA:20121"/>
        <dbReference type="Rhea" id="RHEA-COMP:9662"/>
        <dbReference type="Rhea" id="RHEA-COMP:9681"/>
        <dbReference type="ChEBI" id="CHEBI:30616"/>
        <dbReference type="ChEBI" id="CHEBI:33019"/>
        <dbReference type="ChEBI" id="CHEBI:58359"/>
        <dbReference type="ChEBI" id="CHEBI:78442"/>
        <dbReference type="ChEBI" id="CHEBI:78521"/>
        <dbReference type="ChEBI" id="CHEBI:456215"/>
        <dbReference type="EC" id="6.1.1.18"/>
    </reaction>
</comment>
<feature type="domain" description="tRNA synthetases class I (E and Q) anti-codon binding" evidence="17">
    <location>
        <begin position="569"/>
        <end position="645"/>
    </location>
</feature>
<accession>A0ABD2M9G2</accession>
<dbReference type="EMBL" id="JBICBT010000078">
    <property type="protein sequence ID" value="KAL3124091.1"/>
    <property type="molecule type" value="Genomic_DNA"/>
</dbReference>
<keyword evidence="4 12" id="KW-0547">Nucleotide-binding</keyword>
<dbReference type="GO" id="GO:0004819">
    <property type="term" value="F:glutamine-tRNA ligase activity"/>
    <property type="evidence" value="ECO:0007669"/>
    <property type="project" value="UniProtKB-EC"/>
</dbReference>
<evidence type="ECO:0000256" key="6">
    <source>
        <dbReference type="ARBA" id="ARBA00022917"/>
    </source>
</evidence>
<dbReference type="SUPFAM" id="SSF47616">
    <property type="entry name" value="GST C-terminal domain-like"/>
    <property type="match status" value="1"/>
</dbReference>
<keyword evidence="7" id="KW-0689">Ribosomal protein</keyword>
<dbReference type="GO" id="GO:0006412">
    <property type="term" value="P:translation"/>
    <property type="evidence" value="ECO:0007669"/>
    <property type="project" value="UniProtKB-KW"/>
</dbReference>
<dbReference type="InterPro" id="IPR007638">
    <property type="entry name" value="Gln-tRNA-synth_Ib_RNA-bd_2"/>
</dbReference>
<dbReference type="GO" id="GO:0017101">
    <property type="term" value="C:aminoacyl-tRNA synthetase multienzyme complex"/>
    <property type="evidence" value="ECO:0007669"/>
    <property type="project" value="UniProtKB-ARBA"/>
</dbReference>
<dbReference type="InterPro" id="IPR014729">
    <property type="entry name" value="Rossmann-like_a/b/a_fold"/>
</dbReference>
<evidence type="ECO:0000256" key="3">
    <source>
        <dbReference type="ARBA" id="ARBA00022598"/>
    </source>
</evidence>
<dbReference type="Proteomes" id="UP001620626">
    <property type="component" value="Unassembled WGS sequence"/>
</dbReference>
<dbReference type="InterPro" id="IPR000924">
    <property type="entry name" value="Glu/Gln-tRNA-synth"/>
</dbReference>
<comment type="caution">
    <text evidence="18">The sequence shown here is derived from an EMBL/GenBank/DDBJ whole genome shotgun (WGS) entry which is preliminary data.</text>
</comment>
<dbReference type="SUPFAM" id="SSF50715">
    <property type="entry name" value="Ribosomal protein L25-like"/>
    <property type="match status" value="1"/>
</dbReference>
<keyword evidence="5 12" id="KW-0067">ATP-binding</keyword>
<keyword evidence="8 12" id="KW-0030">Aminoacyl-tRNA synthetase</keyword>
<dbReference type="Pfam" id="PF20974">
    <property type="entry name" value="tRNA-synt_1c_C2"/>
    <property type="match status" value="1"/>
</dbReference>
<proteinExistence type="inferred from homology"/>
<evidence type="ECO:0000256" key="1">
    <source>
        <dbReference type="ARBA" id="ARBA00005594"/>
    </source>
</evidence>
<evidence type="ECO:0000256" key="7">
    <source>
        <dbReference type="ARBA" id="ARBA00022980"/>
    </source>
</evidence>
<dbReference type="Pfam" id="PF00749">
    <property type="entry name" value="tRNA-synt_1c"/>
    <property type="match status" value="1"/>
</dbReference>
<dbReference type="InterPro" id="IPR021131">
    <property type="entry name" value="Ribosomal_uL15/eL18"/>
</dbReference>
<comment type="similarity">
    <text evidence="1 12">Belongs to the class-I aminoacyl-tRNA synthetase family.</text>
</comment>
<dbReference type="InterPro" id="IPR049437">
    <property type="entry name" value="tRNA-synt_1c_C2"/>
</dbReference>
<feature type="domain" description="Large ribosomal subunit protein uL15/eL18" evidence="14">
    <location>
        <begin position="765"/>
        <end position="846"/>
    </location>
</feature>
<dbReference type="FunFam" id="3.40.50.620:FF:000037">
    <property type="entry name" value="Glutamine--tRNA ligase cytoplasmic"/>
    <property type="match status" value="1"/>
</dbReference>
<dbReference type="Gene3D" id="3.40.50.620">
    <property type="entry name" value="HUPs"/>
    <property type="match status" value="1"/>
</dbReference>
<evidence type="ECO:0000256" key="4">
    <source>
        <dbReference type="ARBA" id="ARBA00022741"/>
    </source>
</evidence>
<dbReference type="GO" id="GO:0005524">
    <property type="term" value="F:ATP binding"/>
    <property type="evidence" value="ECO:0007669"/>
    <property type="project" value="UniProtKB-KW"/>
</dbReference>
<gene>
    <name evidence="18" type="ORF">niasHT_004680</name>
</gene>
<dbReference type="SUPFAM" id="SSF52080">
    <property type="entry name" value="Ribosomal proteins L15p and L18e"/>
    <property type="match status" value="1"/>
</dbReference>
<dbReference type="PANTHER" id="PTHR43097:SF4">
    <property type="entry name" value="GLUTAMINE--TRNA LIGASE"/>
    <property type="match status" value="1"/>
</dbReference>
<dbReference type="GO" id="GO:1990904">
    <property type="term" value="C:ribonucleoprotein complex"/>
    <property type="evidence" value="ECO:0007669"/>
    <property type="project" value="UniProtKB-KW"/>
</dbReference>
<protein>
    <recommendedName>
        <fullName evidence="2">glutamine--tRNA ligase</fullName>
        <ecNumber evidence="2">6.1.1.18</ecNumber>
    </recommendedName>
    <alternativeName>
        <fullName evidence="10">Glutaminyl-tRNA synthetase</fullName>
    </alternativeName>
</protein>
<dbReference type="Pfam" id="PF03950">
    <property type="entry name" value="tRNA-synt_1c_C"/>
    <property type="match status" value="1"/>
</dbReference>
<dbReference type="EC" id="6.1.1.18" evidence="2"/>
<keyword evidence="19" id="KW-1185">Reference proteome</keyword>
<name>A0ABD2M9G2_9BILA</name>
<evidence type="ECO:0000256" key="5">
    <source>
        <dbReference type="ARBA" id="ARBA00022840"/>
    </source>
</evidence>